<dbReference type="RefSeq" id="WP_245756995.1">
    <property type="nucleotide sequence ID" value="NZ_FOXB01000003.1"/>
</dbReference>
<feature type="domain" description="DDH" evidence="6">
    <location>
        <begin position="55"/>
        <end position="201"/>
    </location>
</feature>
<evidence type="ECO:0000259" key="7">
    <source>
        <dbReference type="Pfam" id="PF02272"/>
    </source>
</evidence>
<dbReference type="Gene3D" id="3.90.1640.30">
    <property type="match status" value="1"/>
</dbReference>
<evidence type="ECO:0000313" key="9">
    <source>
        <dbReference type="EMBL" id="SFO98682.1"/>
    </source>
</evidence>
<feature type="domain" description="RecJ OB" evidence="8">
    <location>
        <begin position="422"/>
        <end position="522"/>
    </location>
</feature>
<proteinExistence type="inferred from homology"/>
<dbReference type="InterPro" id="IPR003156">
    <property type="entry name" value="DHHA1_dom"/>
</dbReference>
<dbReference type="GO" id="GO:0003676">
    <property type="term" value="F:nucleic acid binding"/>
    <property type="evidence" value="ECO:0007669"/>
    <property type="project" value="InterPro"/>
</dbReference>
<dbReference type="STRING" id="223786.SAMN05216234_103102"/>
<dbReference type="EMBL" id="FOXB01000003">
    <property type="protein sequence ID" value="SFO98682.1"/>
    <property type="molecule type" value="Genomic_DNA"/>
</dbReference>
<dbReference type="PANTHER" id="PTHR30255:SF2">
    <property type="entry name" value="SINGLE-STRANDED-DNA-SPECIFIC EXONUCLEASE RECJ"/>
    <property type="match status" value="1"/>
</dbReference>
<evidence type="ECO:0000256" key="1">
    <source>
        <dbReference type="ARBA" id="ARBA00005915"/>
    </source>
</evidence>
<keyword evidence="5 9" id="KW-0269">Exonuclease</keyword>
<dbReference type="Pfam" id="PF02272">
    <property type="entry name" value="DHHA1"/>
    <property type="match status" value="1"/>
</dbReference>
<organism evidence="9 10">
    <name type="scientific">Hydrogenimonas thermophila</name>
    <dbReference type="NCBI Taxonomy" id="223786"/>
    <lineage>
        <taxon>Bacteria</taxon>
        <taxon>Pseudomonadati</taxon>
        <taxon>Campylobacterota</taxon>
        <taxon>Epsilonproteobacteria</taxon>
        <taxon>Campylobacterales</taxon>
        <taxon>Hydrogenimonadaceae</taxon>
        <taxon>Hydrogenimonas</taxon>
    </lineage>
</organism>
<dbReference type="Proteomes" id="UP000199227">
    <property type="component" value="Unassembled WGS sequence"/>
</dbReference>
<gene>
    <name evidence="9" type="ORF">SAMN05216234_103102</name>
</gene>
<dbReference type="NCBIfam" id="TIGR00644">
    <property type="entry name" value="recJ"/>
    <property type="match status" value="1"/>
</dbReference>
<evidence type="ECO:0000256" key="3">
    <source>
        <dbReference type="ARBA" id="ARBA00022722"/>
    </source>
</evidence>
<dbReference type="InterPro" id="IPR051673">
    <property type="entry name" value="SSDNA_exonuclease_RecJ"/>
</dbReference>
<dbReference type="InterPro" id="IPR041122">
    <property type="entry name" value="RecJ_OB"/>
</dbReference>
<evidence type="ECO:0000256" key="5">
    <source>
        <dbReference type="ARBA" id="ARBA00022839"/>
    </source>
</evidence>
<feature type="domain" description="DHHA1" evidence="7">
    <location>
        <begin position="314"/>
        <end position="406"/>
    </location>
</feature>
<dbReference type="SUPFAM" id="SSF64182">
    <property type="entry name" value="DHH phosphoesterases"/>
    <property type="match status" value="1"/>
</dbReference>
<sequence>MSNLQRLTKAKIAAILASRFSDGFKSLKELPNPFELHDMDRASERIALAVKNRERIVVIGDYDVDGVVSTALMEEFFEIINYPVKVIIPNRFSDGYGISPKILERIEANVIITVDNGISAHEAADICKQRGIDLIITDHHTPGDMLPKAFAIVNPKKSVCSFAYPEICGAQIAWFLIGALKAKMGLSIRMAEFLDLLALAIIADVMPLVSINRPLVQKGLEMLSRSNRPAFEAVRAYLGKSHFSAEDIGYGIAPRINSAGRMEDATVALRFLRAHTLSEASNNWLILDNFNQIRRQTESETTEEAISMVNPEDPVIVVAGDGWHEGVVGIVASRLVDRFKRPAIVLSIEENRAKGSGRSIGDVNLFELLDRCKMHLDGFGGHKMAAGLSLEAKKIDLFREAICKEASKLPSEMFLPKEQIMGELPISEVDWELMEILSSFEPYGEANSRPKFLMKNLSVVESKAIGADKNHLRLILADGNVRLQAIQFGFDKMVDIGQRVNVTGTLQINEFNNQRSIQFLIDYIE</sequence>
<dbReference type="InterPro" id="IPR038763">
    <property type="entry name" value="DHH_sf"/>
</dbReference>
<accession>A0A1I5LN86</accession>
<dbReference type="InterPro" id="IPR001667">
    <property type="entry name" value="DDH_dom"/>
</dbReference>
<evidence type="ECO:0000256" key="4">
    <source>
        <dbReference type="ARBA" id="ARBA00022801"/>
    </source>
</evidence>
<dbReference type="InterPro" id="IPR004610">
    <property type="entry name" value="RecJ"/>
</dbReference>
<evidence type="ECO:0000256" key="2">
    <source>
        <dbReference type="ARBA" id="ARBA00019841"/>
    </source>
</evidence>
<name>A0A1I5LN86_9BACT</name>
<dbReference type="PANTHER" id="PTHR30255">
    <property type="entry name" value="SINGLE-STRANDED-DNA-SPECIFIC EXONUCLEASE RECJ"/>
    <property type="match status" value="1"/>
</dbReference>
<keyword evidence="4" id="KW-0378">Hydrolase</keyword>
<reference evidence="9 10" key="1">
    <citation type="submission" date="2016-10" db="EMBL/GenBank/DDBJ databases">
        <authorList>
            <person name="de Groot N.N."/>
        </authorList>
    </citation>
    <scope>NUCLEOTIDE SEQUENCE [LARGE SCALE GENOMIC DNA]</scope>
    <source>
        <strain evidence="9 10">EP1-55-1</strain>
    </source>
</reference>
<dbReference type="Pfam" id="PF01368">
    <property type="entry name" value="DHH"/>
    <property type="match status" value="1"/>
</dbReference>
<keyword evidence="10" id="KW-1185">Reference proteome</keyword>
<keyword evidence="3" id="KW-0540">Nuclease</keyword>
<dbReference type="GO" id="GO:0008409">
    <property type="term" value="F:5'-3' exonuclease activity"/>
    <property type="evidence" value="ECO:0007669"/>
    <property type="project" value="InterPro"/>
</dbReference>
<dbReference type="GO" id="GO:0006281">
    <property type="term" value="P:DNA repair"/>
    <property type="evidence" value="ECO:0007669"/>
    <property type="project" value="InterPro"/>
</dbReference>
<dbReference type="Pfam" id="PF17768">
    <property type="entry name" value="RecJ_OB"/>
    <property type="match status" value="1"/>
</dbReference>
<evidence type="ECO:0000259" key="6">
    <source>
        <dbReference type="Pfam" id="PF01368"/>
    </source>
</evidence>
<evidence type="ECO:0000313" key="10">
    <source>
        <dbReference type="Proteomes" id="UP000199227"/>
    </source>
</evidence>
<dbReference type="GO" id="GO:0006310">
    <property type="term" value="P:DNA recombination"/>
    <property type="evidence" value="ECO:0007669"/>
    <property type="project" value="InterPro"/>
</dbReference>
<comment type="similarity">
    <text evidence="1">Belongs to the RecJ family.</text>
</comment>
<evidence type="ECO:0000259" key="8">
    <source>
        <dbReference type="Pfam" id="PF17768"/>
    </source>
</evidence>
<dbReference type="AlphaFoldDB" id="A0A1I5LN86"/>
<protein>
    <recommendedName>
        <fullName evidence="2">Single-stranded-DNA-specific exonuclease RecJ</fullName>
    </recommendedName>
</protein>
<dbReference type="Gene3D" id="3.10.310.30">
    <property type="match status" value="1"/>
</dbReference>